<proteinExistence type="predicted"/>
<name>A0ABQ3V8I6_9CHLR</name>
<dbReference type="InterPro" id="IPR009325">
    <property type="entry name" value="DUF983"/>
</dbReference>
<gene>
    <name evidence="2" type="ORF">KSB_94100</name>
</gene>
<evidence type="ECO:0000256" key="1">
    <source>
        <dbReference type="SAM" id="Phobius"/>
    </source>
</evidence>
<keyword evidence="1" id="KW-0472">Membrane</keyword>
<evidence type="ECO:0000313" key="2">
    <source>
        <dbReference type="EMBL" id="GHO60935.1"/>
    </source>
</evidence>
<organism evidence="2 3">
    <name type="scientific">Ktedonobacter robiniae</name>
    <dbReference type="NCBI Taxonomy" id="2778365"/>
    <lineage>
        <taxon>Bacteria</taxon>
        <taxon>Bacillati</taxon>
        <taxon>Chloroflexota</taxon>
        <taxon>Ktedonobacteria</taxon>
        <taxon>Ktedonobacterales</taxon>
        <taxon>Ktedonobacteraceae</taxon>
        <taxon>Ktedonobacter</taxon>
    </lineage>
</organism>
<dbReference type="EMBL" id="BNJG01000007">
    <property type="protein sequence ID" value="GHO60935.1"/>
    <property type="molecule type" value="Genomic_DNA"/>
</dbReference>
<accession>A0ABQ3V8I6</accession>
<reference evidence="2 3" key="1">
    <citation type="journal article" date="2021" name="Int. J. Syst. Evol. Microbiol.">
        <title>Reticulibacter mediterranei gen. nov., sp. nov., within the new family Reticulibacteraceae fam. nov., and Ktedonospora formicarum gen. nov., sp. nov., Ktedonobacter robiniae sp. nov., Dictyobacter formicarum sp. nov. and Dictyobacter arantiisoli sp. nov., belonging to the class Ktedonobacteria.</title>
        <authorList>
            <person name="Yabe S."/>
            <person name="Zheng Y."/>
            <person name="Wang C.M."/>
            <person name="Sakai Y."/>
            <person name="Abe K."/>
            <person name="Yokota A."/>
            <person name="Donadio S."/>
            <person name="Cavaletti L."/>
            <person name="Monciardini P."/>
        </authorList>
    </citation>
    <scope>NUCLEOTIDE SEQUENCE [LARGE SCALE GENOMIC DNA]</scope>
    <source>
        <strain evidence="2 3">SOSP1-30</strain>
    </source>
</reference>
<keyword evidence="1" id="KW-1133">Transmembrane helix</keyword>
<protein>
    <recommendedName>
        <fullName evidence="4">DUF983 domain-containing protein</fullName>
    </recommendedName>
</protein>
<keyword evidence="1" id="KW-0812">Transmembrane</keyword>
<dbReference type="Pfam" id="PF06170">
    <property type="entry name" value="DUF983"/>
    <property type="match status" value="1"/>
</dbReference>
<feature type="transmembrane region" description="Helical" evidence="1">
    <location>
        <begin position="55"/>
        <end position="75"/>
    </location>
</feature>
<dbReference type="RefSeq" id="WP_201376954.1">
    <property type="nucleotide sequence ID" value="NZ_BNJG01000007.1"/>
</dbReference>
<sequence length="140" mass="16615">MHIKLWQLLWRGFILRCPICGKGRLFRRPFKMYDQCPYCAFPYERGEEGYFTSSMAINLVLSEFIVVAFTVPLSAMRSVSLFWIWGIGIPMTVLLPFLFFHHSRSFWMSIDHFFHPVSREHLETRTRIFEILGKSKSSQI</sequence>
<keyword evidence="3" id="KW-1185">Reference proteome</keyword>
<evidence type="ECO:0008006" key="4">
    <source>
        <dbReference type="Google" id="ProtNLM"/>
    </source>
</evidence>
<evidence type="ECO:0000313" key="3">
    <source>
        <dbReference type="Proteomes" id="UP000654345"/>
    </source>
</evidence>
<feature type="transmembrane region" description="Helical" evidence="1">
    <location>
        <begin position="81"/>
        <end position="100"/>
    </location>
</feature>
<dbReference type="Proteomes" id="UP000654345">
    <property type="component" value="Unassembled WGS sequence"/>
</dbReference>
<comment type="caution">
    <text evidence="2">The sequence shown here is derived from an EMBL/GenBank/DDBJ whole genome shotgun (WGS) entry which is preliminary data.</text>
</comment>